<dbReference type="AlphaFoldDB" id="X1UBJ4"/>
<sequence length="59" mass="6547">MEDTLILNVVIKGENIMRDPVLSANGLAIIKGKKRKVKIETPVTSISDFVEAFEGLFKE</sequence>
<accession>X1UBJ4</accession>
<dbReference type="EMBL" id="BARW01028650">
    <property type="protein sequence ID" value="GAJ14893.1"/>
    <property type="molecule type" value="Genomic_DNA"/>
</dbReference>
<organism evidence="1">
    <name type="scientific">marine sediment metagenome</name>
    <dbReference type="NCBI Taxonomy" id="412755"/>
    <lineage>
        <taxon>unclassified sequences</taxon>
        <taxon>metagenomes</taxon>
        <taxon>ecological metagenomes</taxon>
    </lineage>
</organism>
<comment type="caution">
    <text evidence="1">The sequence shown here is derived from an EMBL/GenBank/DDBJ whole genome shotgun (WGS) entry which is preliminary data.</text>
</comment>
<gene>
    <name evidence="1" type="ORF">S12H4_46210</name>
</gene>
<reference evidence="1" key="1">
    <citation type="journal article" date="2014" name="Front. Microbiol.">
        <title>High frequency of phylogenetically diverse reductive dehalogenase-homologous genes in deep subseafloor sedimentary metagenomes.</title>
        <authorList>
            <person name="Kawai M."/>
            <person name="Futagami T."/>
            <person name="Toyoda A."/>
            <person name="Takaki Y."/>
            <person name="Nishi S."/>
            <person name="Hori S."/>
            <person name="Arai W."/>
            <person name="Tsubouchi T."/>
            <person name="Morono Y."/>
            <person name="Uchiyama I."/>
            <person name="Ito T."/>
            <person name="Fujiyama A."/>
            <person name="Inagaki F."/>
            <person name="Takami H."/>
        </authorList>
    </citation>
    <scope>NUCLEOTIDE SEQUENCE</scope>
    <source>
        <strain evidence="1">Expedition CK06-06</strain>
    </source>
</reference>
<evidence type="ECO:0000313" key="1">
    <source>
        <dbReference type="EMBL" id="GAJ14893.1"/>
    </source>
</evidence>
<proteinExistence type="predicted"/>
<name>X1UBJ4_9ZZZZ</name>
<protein>
    <submittedName>
        <fullName evidence="1">Uncharacterized protein</fullName>
    </submittedName>
</protein>